<dbReference type="Pfam" id="PF05063">
    <property type="entry name" value="MT-A70"/>
    <property type="match status" value="1"/>
</dbReference>
<dbReference type="EMBL" id="UZAI01016865">
    <property type="protein sequence ID" value="VDP17310.1"/>
    <property type="molecule type" value="Genomic_DNA"/>
</dbReference>
<proteinExistence type="inferred from homology"/>
<dbReference type="PANTHER" id="PTHR12829">
    <property type="entry name" value="N6-ADENOSINE-METHYLTRANSFERASE"/>
    <property type="match status" value="1"/>
</dbReference>
<dbReference type="PROSITE" id="PS51563">
    <property type="entry name" value="SAM_MTA70L_1"/>
    <property type="match status" value="1"/>
</dbReference>
<keyword evidence="9" id="KW-1185">Reference proteome</keyword>
<evidence type="ECO:0000313" key="8">
    <source>
        <dbReference type="EMBL" id="VDP17310.1"/>
    </source>
</evidence>
<dbReference type="GO" id="GO:0001734">
    <property type="term" value="F:mRNA m(6)A methyltransferase activity"/>
    <property type="evidence" value="ECO:0007669"/>
    <property type="project" value="UniProtKB-EC"/>
</dbReference>
<evidence type="ECO:0000256" key="5">
    <source>
        <dbReference type="ARBA" id="ARBA00048957"/>
    </source>
</evidence>
<dbReference type="EC" id="2.1.1.348" evidence="1"/>
<comment type="similarity">
    <text evidence="6">Belongs to the MT-A70-like family.</text>
</comment>
<dbReference type="STRING" id="48269.A0A183MG58"/>
<dbReference type="Gene3D" id="3.40.50.150">
    <property type="entry name" value="Vaccinia Virus protein VP39"/>
    <property type="match status" value="1"/>
</dbReference>
<dbReference type="GO" id="GO:0005634">
    <property type="term" value="C:nucleus"/>
    <property type="evidence" value="ECO:0007669"/>
    <property type="project" value="InterPro"/>
</dbReference>
<name>A0A183MG58_9TREM</name>
<feature type="region of interest" description="Disordered" evidence="7">
    <location>
        <begin position="466"/>
        <end position="491"/>
    </location>
</feature>
<evidence type="ECO:0000256" key="4">
    <source>
        <dbReference type="ARBA" id="ARBA00022691"/>
    </source>
</evidence>
<comment type="catalytic activity">
    <reaction evidence="5">
        <text>an adenosine in mRNA + S-adenosyl-L-methionine = an N(6)-methyladenosine in mRNA + S-adenosyl-L-homocysteine + H(+)</text>
        <dbReference type="Rhea" id="RHEA:55584"/>
        <dbReference type="Rhea" id="RHEA-COMP:12414"/>
        <dbReference type="Rhea" id="RHEA-COMP:12417"/>
        <dbReference type="ChEBI" id="CHEBI:15378"/>
        <dbReference type="ChEBI" id="CHEBI:57856"/>
        <dbReference type="ChEBI" id="CHEBI:59789"/>
        <dbReference type="ChEBI" id="CHEBI:74411"/>
        <dbReference type="ChEBI" id="CHEBI:74449"/>
        <dbReference type="EC" id="2.1.1.348"/>
    </reaction>
</comment>
<dbReference type="InterPro" id="IPR007757">
    <property type="entry name" value="MT-A70-like"/>
</dbReference>
<evidence type="ECO:0000256" key="6">
    <source>
        <dbReference type="PROSITE-ProRule" id="PRU00489"/>
    </source>
</evidence>
<dbReference type="PROSITE" id="PS51143">
    <property type="entry name" value="MT_A70"/>
    <property type="match status" value="1"/>
</dbReference>
<keyword evidence="2" id="KW-0489">Methyltransferase</keyword>
<evidence type="ECO:0000256" key="7">
    <source>
        <dbReference type="SAM" id="MobiDB-lite"/>
    </source>
</evidence>
<evidence type="ECO:0000256" key="3">
    <source>
        <dbReference type="ARBA" id="ARBA00022679"/>
    </source>
</evidence>
<evidence type="ECO:0000256" key="2">
    <source>
        <dbReference type="ARBA" id="ARBA00022603"/>
    </source>
</evidence>
<dbReference type="InterPro" id="IPR029063">
    <property type="entry name" value="SAM-dependent_MTases_sf"/>
</dbReference>
<dbReference type="AlphaFoldDB" id="A0A183MG58"/>
<dbReference type="Proteomes" id="UP000277204">
    <property type="component" value="Unassembled WGS sequence"/>
</dbReference>
<dbReference type="GO" id="GO:0036396">
    <property type="term" value="C:RNA N6-methyladenosine methyltransferase complex"/>
    <property type="evidence" value="ECO:0007669"/>
    <property type="project" value="TreeGrafter"/>
</dbReference>
<evidence type="ECO:0000313" key="9">
    <source>
        <dbReference type="Proteomes" id="UP000277204"/>
    </source>
</evidence>
<dbReference type="InterPro" id="IPR025848">
    <property type="entry name" value="MT-A70"/>
</dbReference>
<keyword evidence="4" id="KW-0949">S-adenosyl-L-methionine</keyword>
<protein>
    <recommendedName>
        <fullName evidence="1">mRNA m(6)A methyltransferase</fullName>
        <ecNumber evidence="1">2.1.1.348</ecNumber>
    </recommendedName>
</protein>
<evidence type="ECO:0000256" key="1">
    <source>
        <dbReference type="ARBA" id="ARBA00012160"/>
    </source>
</evidence>
<reference evidence="8 9" key="1">
    <citation type="submission" date="2018-11" db="EMBL/GenBank/DDBJ databases">
        <authorList>
            <consortium name="Pathogen Informatics"/>
        </authorList>
    </citation>
    <scope>NUCLEOTIDE SEQUENCE [LARGE SCALE GENOMIC DNA]</scope>
    <source>
        <strain evidence="8 9">Zambia</strain>
    </source>
</reference>
<keyword evidence="3" id="KW-0808">Transferase</keyword>
<dbReference type="GO" id="GO:0001510">
    <property type="term" value="P:RNA methylation"/>
    <property type="evidence" value="ECO:0007669"/>
    <property type="project" value="InterPro"/>
</dbReference>
<dbReference type="PANTHER" id="PTHR12829:SF7">
    <property type="entry name" value="N6-ADENOSINE-METHYLTRANSFERASE CATALYTIC SUBUNIT"/>
    <property type="match status" value="1"/>
</dbReference>
<accession>A0A183MG58</accession>
<dbReference type="SUPFAM" id="SSF53335">
    <property type="entry name" value="S-adenosyl-L-methionine-dependent methyltransferases"/>
    <property type="match status" value="1"/>
</dbReference>
<sequence length="736" mass="82733">MWQTGRTSQIATKMRSYKLVAVLRIGGTLWTQAGQQRLDTGDTAVFRSRRRKCSKHSNSCSDTLMDSSKHPSKQRRQSQWMLSNIMQQPIITTTTIRISYMRDGMSKMSHNPTPASVPIENSALDSVEAAKAKQNSLRERLAARRQLLASVTHSTKTSSSAALLTSNSSTGIGSINKPFNVNQSTVSVIENALKRKLGDNNITSVSSDTLSVHSQSNVTSSSGLLNSSSSNCDHIGKYPCHKSQNVSTVDSKQSDHSCNLLDKSSDLEKSIPKQSSNIQQLKTSHQHVIHTSETMFTDCERKLNLSNIRKQCENNESISDRNKRPPNDKCNHYQSTIKETNHEIEFDLENLLGAETIREKESKRIREEERFLTERFRTQGGSQVQQFCSYGTRTECSKVKSRTGDKKRCTKLHFRKIIHPHTDESLGDCSFLNTCFHVDTCKYVHYTIDYTDSVNQQLDGGVANRNVLNNKKNNQNDNSSTTNTMSSSSLSVSSSQINTSSIDSIDDGVSVSGGGAVKDNGTSLILYPPQWINCDIRLINMSILGKFAVIMADPPWDIHMELPYGTMSDDEMRRLDIPCLQDDGYIFLWVTGRAMELGRECLRLWGYERVDEIIWVKTNQLQRLIRTGRTGHWLNHGKEHCLVGVKGNPKGVNRGLDCDIIVSEVRETSHKPDEIYGIIERLSPGTRKLELFGRPHNLQPNWITLGNQLDGTYLVDPAVVERFKKHYPNGLDTKVK</sequence>
<feature type="region of interest" description="Disordered" evidence="7">
    <location>
        <begin position="55"/>
        <end position="78"/>
    </location>
</feature>
<organism evidence="8 9">
    <name type="scientific">Schistosoma margrebowiei</name>
    <dbReference type="NCBI Taxonomy" id="48269"/>
    <lineage>
        <taxon>Eukaryota</taxon>
        <taxon>Metazoa</taxon>
        <taxon>Spiralia</taxon>
        <taxon>Lophotrochozoa</taxon>
        <taxon>Platyhelminthes</taxon>
        <taxon>Trematoda</taxon>
        <taxon>Digenea</taxon>
        <taxon>Strigeidida</taxon>
        <taxon>Schistosomatoidea</taxon>
        <taxon>Schistosomatidae</taxon>
        <taxon>Schistosoma</taxon>
    </lineage>
</organism>
<feature type="compositionally biased region" description="Polar residues" evidence="7">
    <location>
        <begin position="56"/>
        <end position="66"/>
    </location>
</feature>
<gene>
    <name evidence="8" type="ORF">SMRZ_LOCUS15033</name>
</gene>